<keyword evidence="1" id="KW-0472">Membrane</keyword>
<feature type="transmembrane region" description="Helical" evidence="1">
    <location>
        <begin position="221"/>
        <end position="238"/>
    </location>
</feature>
<feature type="transmembrane region" description="Helical" evidence="1">
    <location>
        <begin position="274"/>
        <end position="298"/>
    </location>
</feature>
<sequence length="323" mass="33089">MLLQLRVTVPPDRTDAVRDLFTRCPGTAHLAVLPGASVEPPGDLLLADVARESADALVGALRELHVDRDGGIAIEAVDTAVSAVAERAEEAAPGDGSDAVVWEQVVRTTAADSSLSVSYLSFLTIATLLAGIAIVNDSAVLVIGAMVLGPEFAPLAGLAVALVHRRRGVARAAARALLAGFVLAIAVTALAALAARGLGWVDPGVLTTDRPQTGFITAPDHWSVVVAVLAGIAGVLSLTSAKSGALVGVFISVTTVPAAADMAVSLALGGGAEFWRAALQLGINLAGILLAAVVTLLLQRVLWRRVPQVLPRFEATPRTGLRT</sequence>
<evidence type="ECO:0000313" key="2">
    <source>
        <dbReference type="EMBL" id="MFC4695336.1"/>
    </source>
</evidence>
<keyword evidence="1" id="KW-1133">Transmembrane helix</keyword>
<feature type="transmembrane region" description="Helical" evidence="1">
    <location>
        <begin position="176"/>
        <end position="201"/>
    </location>
</feature>
<dbReference type="Pfam" id="PF04087">
    <property type="entry name" value="DUF389"/>
    <property type="match status" value="1"/>
</dbReference>
<evidence type="ECO:0000313" key="3">
    <source>
        <dbReference type="Proteomes" id="UP001596025"/>
    </source>
</evidence>
<feature type="transmembrane region" description="Helical" evidence="1">
    <location>
        <begin position="245"/>
        <end position="268"/>
    </location>
</feature>
<dbReference type="EMBL" id="JBHSGR010000022">
    <property type="protein sequence ID" value="MFC4695336.1"/>
    <property type="molecule type" value="Genomic_DNA"/>
</dbReference>
<name>A0ABV9LMF7_9ACTN</name>
<accession>A0ABV9LMF7</accession>
<proteinExistence type="predicted"/>
<dbReference type="RefSeq" id="WP_387992041.1">
    <property type="nucleotide sequence ID" value="NZ_JBHSGR010000022.1"/>
</dbReference>
<keyword evidence="1" id="KW-0812">Transmembrane</keyword>
<gene>
    <name evidence="2" type="ORF">ACFO3M_18190</name>
</gene>
<feature type="transmembrane region" description="Helical" evidence="1">
    <location>
        <begin position="141"/>
        <end position="164"/>
    </location>
</feature>
<feature type="transmembrane region" description="Helical" evidence="1">
    <location>
        <begin position="117"/>
        <end position="135"/>
    </location>
</feature>
<keyword evidence="3" id="KW-1185">Reference proteome</keyword>
<dbReference type="Proteomes" id="UP001596025">
    <property type="component" value="Unassembled WGS sequence"/>
</dbReference>
<comment type="caution">
    <text evidence="2">The sequence shown here is derived from an EMBL/GenBank/DDBJ whole genome shotgun (WGS) entry which is preliminary data.</text>
</comment>
<organism evidence="2 3">
    <name type="scientific">Geodermatophilus arenarius</name>
    <dbReference type="NCBI Taxonomy" id="1137990"/>
    <lineage>
        <taxon>Bacteria</taxon>
        <taxon>Bacillati</taxon>
        <taxon>Actinomycetota</taxon>
        <taxon>Actinomycetes</taxon>
        <taxon>Geodermatophilales</taxon>
        <taxon>Geodermatophilaceae</taxon>
        <taxon>Geodermatophilus</taxon>
    </lineage>
</organism>
<reference evidence="3" key="1">
    <citation type="journal article" date="2019" name="Int. J. Syst. Evol. Microbiol.">
        <title>The Global Catalogue of Microorganisms (GCM) 10K type strain sequencing project: providing services to taxonomists for standard genome sequencing and annotation.</title>
        <authorList>
            <consortium name="The Broad Institute Genomics Platform"/>
            <consortium name="The Broad Institute Genome Sequencing Center for Infectious Disease"/>
            <person name="Wu L."/>
            <person name="Ma J."/>
        </authorList>
    </citation>
    <scope>NUCLEOTIDE SEQUENCE [LARGE SCALE GENOMIC DNA]</scope>
    <source>
        <strain evidence="3">CCUG 62763</strain>
    </source>
</reference>
<protein>
    <submittedName>
        <fullName evidence="2">DUF389 domain-containing protein</fullName>
    </submittedName>
</protein>
<dbReference type="PANTHER" id="PTHR20992">
    <property type="entry name" value="AT15442P-RELATED"/>
    <property type="match status" value="1"/>
</dbReference>
<evidence type="ECO:0000256" key="1">
    <source>
        <dbReference type="SAM" id="Phobius"/>
    </source>
</evidence>
<dbReference type="InterPro" id="IPR005240">
    <property type="entry name" value="DUF389"/>
</dbReference>
<dbReference type="PANTHER" id="PTHR20992:SF9">
    <property type="entry name" value="AT15442P-RELATED"/>
    <property type="match status" value="1"/>
</dbReference>